<dbReference type="Proteomes" id="UP001057452">
    <property type="component" value="Chromosome 24"/>
</dbReference>
<feature type="non-terminal residue" evidence="1">
    <location>
        <position position="1"/>
    </location>
</feature>
<accession>A0ACB9VRE4</accession>
<evidence type="ECO:0000313" key="1">
    <source>
        <dbReference type="EMBL" id="KAI4802165.1"/>
    </source>
</evidence>
<reference evidence="1" key="1">
    <citation type="submission" date="2022-05" db="EMBL/GenBank/DDBJ databases">
        <title>Chromosome-level genome of Chaenocephalus aceratus.</title>
        <authorList>
            <person name="Park H."/>
        </authorList>
    </citation>
    <scope>NUCLEOTIDE SEQUENCE</scope>
    <source>
        <strain evidence="1">KU_202001</strain>
    </source>
</reference>
<feature type="non-terminal residue" evidence="1">
    <location>
        <position position="71"/>
    </location>
</feature>
<dbReference type="EMBL" id="CM043808">
    <property type="protein sequence ID" value="KAI4802165.1"/>
    <property type="molecule type" value="Genomic_DNA"/>
</dbReference>
<proteinExistence type="predicted"/>
<name>A0ACB9VRE4_CHAAC</name>
<organism evidence="1 2">
    <name type="scientific">Chaenocephalus aceratus</name>
    <name type="common">Blackfin icefish</name>
    <name type="synonym">Chaenichthys aceratus</name>
    <dbReference type="NCBI Taxonomy" id="36190"/>
    <lineage>
        <taxon>Eukaryota</taxon>
        <taxon>Metazoa</taxon>
        <taxon>Chordata</taxon>
        <taxon>Craniata</taxon>
        <taxon>Vertebrata</taxon>
        <taxon>Euteleostomi</taxon>
        <taxon>Actinopterygii</taxon>
        <taxon>Neopterygii</taxon>
        <taxon>Teleostei</taxon>
        <taxon>Neoteleostei</taxon>
        <taxon>Acanthomorphata</taxon>
        <taxon>Eupercaria</taxon>
        <taxon>Perciformes</taxon>
        <taxon>Notothenioidei</taxon>
        <taxon>Channichthyidae</taxon>
        <taxon>Chaenocephalus</taxon>
    </lineage>
</organism>
<evidence type="ECO:0000313" key="2">
    <source>
        <dbReference type="Proteomes" id="UP001057452"/>
    </source>
</evidence>
<keyword evidence="2" id="KW-1185">Reference proteome</keyword>
<sequence>TGVLQFVRDQLCCSGLSSEVQPLPSERAEPERQQAAGFRSEAAERSSGESRLQTGGSQDLRQDNESQEQKK</sequence>
<gene>
    <name evidence="1" type="ORF">KUCAC02_020019</name>
</gene>
<protein>
    <submittedName>
        <fullName evidence="1">Uncharacterized protein</fullName>
    </submittedName>
</protein>
<comment type="caution">
    <text evidence="1">The sequence shown here is derived from an EMBL/GenBank/DDBJ whole genome shotgun (WGS) entry which is preliminary data.</text>
</comment>